<feature type="binding site" evidence="8">
    <location>
        <position position="332"/>
    </location>
    <ligand>
        <name>Mn(2+)</name>
        <dbReference type="ChEBI" id="CHEBI:29035"/>
        <label>1</label>
    </ligand>
</feature>
<dbReference type="PANTHER" id="PTHR11963">
    <property type="entry name" value="LEUCINE AMINOPEPTIDASE-RELATED"/>
    <property type="match status" value="1"/>
</dbReference>
<dbReference type="InterPro" id="IPR043472">
    <property type="entry name" value="Macro_dom-like"/>
</dbReference>
<dbReference type="Proteomes" id="UP000832011">
    <property type="component" value="Chromosome"/>
</dbReference>
<comment type="catalytic activity">
    <reaction evidence="2 8">
        <text>Release of an N-terminal amino acid, preferentially leucine, but not glutamic or aspartic acids.</text>
        <dbReference type="EC" id="3.4.11.10"/>
    </reaction>
</comment>
<evidence type="ECO:0000256" key="4">
    <source>
        <dbReference type="ARBA" id="ARBA00022438"/>
    </source>
</evidence>
<gene>
    <name evidence="8" type="primary">pepA</name>
    <name evidence="10" type="ORF">LVJ82_13360</name>
</gene>
<dbReference type="PANTHER" id="PTHR11963:SF23">
    <property type="entry name" value="CYTOSOL AMINOPEPTIDASE"/>
    <property type="match status" value="1"/>
</dbReference>
<dbReference type="EC" id="3.4.11.10" evidence="8"/>
<feature type="binding site" evidence="8">
    <location>
        <position position="334"/>
    </location>
    <ligand>
        <name>Mn(2+)</name>
        <dbReference type="ChEBI" id="CHEBI:29035"/>
        <label>1</label>
    </ligand>
</feature>
<dbReference type="PROSITE" id="PS00631">
    <property type="entry name" value="CYTOSOL_AP"/>
    <property type="match status" value="1"/>
</dbReference>
<keyword evidence="7 8" id="KW-0464">Manganese</keyword>
<reference evidence="10 11" key="1">
    <citation type="journal article" date="2022" name="Res Sq">
        <title>Evolution of multicellular longitudinally dividing oral cavity symbionts (Neisseriaceae).</title>
        <authorList>
            <person name="Nyongesa S."/>
            <person name="Weber P."/>
            <person name="Bernet E."/>
            <person name="Pullido F."/>
            <person name="Nieckarz M."/>
            <person name="Delaby M."/>
            <person name="Nieves C."/>
            <person name="Viehboeck T."/>
            <person name="Krause N."/>
            <person name="Rivera-Millot A."/>
            <person name="Nakamura A."/>
            <person name="Vischer N."/>
            <person name="VanNieuwenhze M."/>
            <person name="Brun Y."/>
            <person name="Cava F."/>
            <person name="Bulgheresi S."/>
            <person name="Veyrier F."/>
        </authorList>
    </citation>
    <scope>NUCLEOTIDE SEQUENCE [LARGE SCALE GENOMIC DNA]</scope>
    <source>
        <strain evidence="10 11">SN4</strain>
    </source>
</reference>
<comment type="cofactor">
    <cofactor evidence="8">
        <name>Mn(2+)</name>
        <dbReference type="ChEBI" id="CHEBI:29035"/>
    </cofactor>
    <text evidence="8">Binds 2 manganese ions per subunit.</text>
</comment>
<name>A0ABY4DY50_9NEIS</name>
<feature type="binding site" evidence="8">
    <location>
        <position position="250"/>
    </location>
    <ligand>
        <name>Mn(2+)</name>
        <dbReference type="ChEBI" id="CHEBI:29035"/>
        <label>2</label>
    </ligand>
</feature>
<dbReference type="GO" id="GO:0004177">
    <property type="term" value="F:aminopeptidase activity"/>
    <property type="evidence" value="ECO:0007669"/>
    <property type="project" value="UniProtKB-KW"/>
</dbReference>
<evidence type="ECO:0000256" key="5">
    <source>
        <dbReference type="ARBA" id="ARBA00022670"/>
    </source>
</evidence>
<keyword evidence="4 8" id="KW-0031">Aminopeptidase</keyword>
<dbReference type="EC" id="3.4.11.1" evidence="8"/>
<accession>A0ABY4DY50</accession>
<comment type="similarity">
    <text evidence="3 8">Belongs to the peptidase M17 family.</text>
</comment>
<comment type="catalytic activity">
    <reaction evidence="1 8">
        <text>Release of an N-terminal amino acid, Xaa-|-Yaa-, in which Xaa is preferably Leu, but may be other amino acids including Pro although not Arg or Lys, and Yaa may be Pro. Amino acid amides and methyl esters are also readily hydrolyzed, but rates on arylamides are exceedingly low.</text>
        <dbReference type="EC" id="3.4.11.1"/>
    </reaction>
</comment>
<comment type="subcellular location">
    <subcellularLocation>
        <location evidence="8">Cytoplasm</location>
    </subcellularLocation>
</comment>
<dbReference type="InterPro" id="IPR011356">
    <property type="entry name" value="Leucine_aapep/pepB"/>
</dbReference>
<keyword evidence="8" id="KW-0963">Cytoplasm</keyword>
<evidence type="ECO:0000256" key="6">
    <source>
        <dbReference type="ARBA" id="ARBA00022801"/>
    </source>
</evidence>
<feature type="binding site" evidence="8">
    <location>
        <position position="255"/>
    </location>
    <ligand>
        <name>Mn(2+)</name>
        <dbReference type="ChEBI" id="CHEBI:29035"/>
        <label>1</label>
    </ligand>
</feature>
<proteinExistence type="inferred from homology"/>
<dbReference type="EMBL" id="CP091511">
    <property type="protein sequence ID" value="UOO88448.1"/>
    <property type="molecule type" value="Genomic_DNA"/>
</dbReference>
<keyword evidence="6 8" id="KW-0378">Hydrolase</keyword>
<feature type="domain" description="Cytosol aminopeptidase" evidence="9">
    <location>
        <begin position="330"/>
        <end position="337"/>
    </location>
</feature>
<dbReference type="SUPFAM" id="SSF53187">
    <property type="entry name" value="Zn-dependent exopeptidases"/>
    <property type="match status" value="1"/>
</dbReference>
<evidence type="ECO:0000256" key="8">
    <source>
        <dbReference type="HAMAP-Rule" id="MF_00181"/>
    </source>
</evidence>
<evidence type="ECO:0000256" key="1">
    <source>
        <dbReference type="ARBA" id="ARBA00000135"/>
    </source>
</evidence>
<evidence type="ECO:0000313" key="10">
    <source>
        <dbReference type="EMBL" id="UOO88448.1"/>
    </source>
</evidence>
<feature type="binding site" evidence="8">
    <location>
        <position position="255"/>
    </location>
    <ligand>
        <name>Mn(2+)</name>
        <dbReference type="ChEBI" id="CHEBI:29035"/>
        <label>2</label>
    </ligand>
</feature>
<feature type="binding site" evidence="8">
    <location>
        <position position="334"/>
    </location>
    <ligand>
        <name>Mn(2+)</name>
        <dbReference type="ChEBI" id="CHEBI:29035"/>
        <label>2</label>
    </ligand>
</feature>
<feature type="active site" evidence="8">
    <location>
        <position position="336"/>
    </location>
</feature>
<dbReference type="InterPro" id="IPR023042">
    <property type="entry name" value="Peptidase_M17_leu_NH2_pept"/>
</dbReference>
<dbReference type="PRINTS" id="PR00481">
    <property type="entry name" value="LAMNOPPTDASE"/>
</dbReference>
<dbReference type="Gene3D" id="3.40.630.10">
    <property type="entry name" value="Zn peptidases"/>
    <property type="match status" value="1"/>
</dbReference>
<comment type="function">
    <text evidence="8">Presumably involved in the processing and regular turnover of intracellular proteins. Catalyzes the removal of unsubstituted N-terminal amino acids from various peptides.</text>
</comment>
<feature type="active site" evidence="8">
    <location>
        <position position="262"/>
    </location>
</feature>
<dbReference type="Gene3D" id="3.40.220.10">
    <property type="entry name" value="Leucine Aminopeptidase, subunit E, domain 1"/>
    <property type="match status" value="1"/>
</dbReference>
<keyword evidence="8" id="KW-0479">Metal-binding</keyword>
<keyword evidence="5 8" id="KW-0645">Protease</keyword>
<dbReference type="RefSeq" id="WP_058357868.1">
    <property type="nucleotide sequence ID" value="NZ_CABKVG010000010.1"/>
</dbReference>
<evidence type="ECO:0000256" key="7">
    <source>
        <dbReference type="ARBA" id="ARBA00023211"/>
    </source>
</evidence>
<sequence>MKFSIISEKNQLEQNAAYVWVSVKGENQTAAVAAKLLGALQNGLDADAAADSACGLDVNAGVLNAVAVLQVTADASRAKLEKHALKVAQYVVEQKATSVAVDVRGIDAALATVLVDVLVLAFAQATYRFDEHKRDAKAVSLTEVQLVGSSDLQAALNKASILAKAVAFAKDLGNQAPNICTPTYLAEQAKAHAEAAGATAVLHDAAAIQALGMGSFWAVAKGSIEAPYLIELTYNGAANAGEQPYVLVGKGITFDTGGISLKPGAGMDEMKYDMFGAASVIASFCAAAEMKLPINLKAIVPTCENMPSGAATKPGDIVKAMNGISIEILNTDAEGRLILCDALAFAEQFKPQAVVDVATLTGACIIALGHEVSGVMGNNQDLVDNLVAVGNDVNDRVWQLPLFDDYRDLLKSNFADLANIGGRPAGTITAAAFLSYFTENYAWAHLDVAGTAWTSGASKGATGRPVPLLVNYLLAQATK</sequence>
<organism evidence="10 11">
    <name type="scientific">Vitreoscilla massiliensis</name>
    <dbReference type="NCBI Taxonomy" id="1689272"/>
    <lineage>
        <taxon>Bacteria</taxon>
        <taxon>Pseudomonadati</taxon>
        <taxon>Pseudomonadota</taxon>
        <taxon>Betaproteobacteria</taxon>
        <taxon>Neisseriales</taxon>
        <taxon>Neisseriaceae</taxon>
        <taxon>Vitreoscilla</taxon>
    </lineage>
</organism>
<feature type="binding site" evidence="8">
    <location>
        <position position="273"/>
    </location>
    <ligand>
        <name>Mn(2+)</name>
        <dbReference type="ChEBI" id="CHEBI:29035"/>
        <label>2</label>
    </ligand>
</feature>
<keyword evidence="11" id="KW-1185">Reference proteome</keyword>
<evidence type="ECO:0000313" key="11">
    <source>
        <dbReference type="Proteomes" id="UP000832011"/>
    </source>
</evidence>
<protein>
    <recommendedName>
        <fullName evidence="8">Probable cytosol aminopeptidase</fullName>
        <ecNumber evidence="8">3.4.11.1</ecNumber>
    </recommendedName>
    <alternativeName>
        <fullName evidence="8">Leucine aminopeptidase</fullName>
        <shortName evidence="8">LAP</shortName>
        <ecNumber evidence="8">3.4.11.10</ecNumber>
    </alternativeName>
    <alternativeName>
        <fullName evidence="8">Leucyl aminopeptidase</fullName>
    </alternativeName>
</protein>
<dbReference type="SUPFAM" id="SSF52949">
    <property type="entry name" value="Macro domain-like"/>
    <property type="match status" value="1"/>
</dbReference>
<evidence type="ECO:0000256" key="2">
    <source>
        <dbReference type="ARBA" id="ARBA00000967"/>
    </source>
</evidence>
<dbReference type="InterPro" id="IPR000819">
    <property type="entry name" value="Peptidase_M17_C"/>
</dbReference>
<dbReference type="HAMAP" id="MF_00181">
    <property type="entry name" value="Cytosol_peptidase_M17"/>
    <property type="match status" value="1"/>
</dbReference>
<evidence type="ECO:0000259" key="9">
    <source>
        <dbReference type="PROSITE" id="PS00631"/>
    </source>
</evidence>
<dbReference type="CDD" id="cd00433">
    <property type="entry name" value="Peptidase_M17"/>
    <property type="match status" value="1"/>
</dbReference>
<dbReference type="Pfam" id="PF00883">
    <property type="entry name" value="Peptidase_M17"/>
    <property type="match status" value="1"/>
</dbReference>
<dbReference type="NCBIfam" id="NF002074">
    <property type="entry name" value="PRK00913.1-4"/>
    <property type="match status" value="1"/>
</dbReference>
<evidence type="ECO:0000256" key="3">
    <source>
        <dbReference type="ARBA" id="ARBA00009528"/>
    </source>
</evidence>